<evidence type="ECO:0000256" key="7">
    <source>
        <dbReference type="SAM" id="Phobius"/>
    </source>
</evidence>
<dbReference type="SUPFAM" id="SSF103473">
    <property type="entry name" value="MFS general substrate transporter"/>
    <property type="match status" value="1"/>
</dbReference>
<dbReference type="InterPro" id="IPR020846">
    <property type="entry name" value="MFS_dom"/>
</dbReference>
<dbReference type="RefSeq" id="WP_267150010.1">
    <property type="nucleotide sequence ID" value="NZ_JAPMLT010000001.1"/>
</dbReference>
<feature type="transmembrane region" description="Helical" evidence="7">
    <location>
        <begin position="14"/>
        <end position="41"/>
    </location>
</feature>
<feature type="transmembrane region" description="Helical" evidence="7">
    <location>
        <begin position="229"/>
        <end position="249"/>
    </location>
</feature>
<evidence type="ECO:0000256" key="1">
    <source>
        <dbReference type="ARBA" id="ARBA00004651"/>
    </source>
</evidence>
<dbReference type="EMBL" id="JAPMLT010000001">
    <property type="protein sequence ID" value="MCX7568771.1"/>
    <property type="molecule type" value="Genomic_DNA"/>
</dbReference>
<keyword evidence="5 7" id="KW-1133">Transmembrane helix</keyword>
<evidence type="ECO:0000256" key="5">
    <source>
        <dbReference type="ARBA" id="ARBA00022989"/>
    </source>
</evidence>
<dbReference type="InterPro" id="IPR036259">
    <property type="entry name" value="MFS_trans_sf"/>
</dbReference>
<feature type="transmembrane region" description="Helical" evidence="7">
    <location>
        <begin position="139"/>
        <end position="160"/>
    </location>
</feature>
<dbReference type="Gene3D" id="1.20.1250.20">
    <property type="entry name" value="MFS general substrate transporter like domains"/>
    <property type="match status" value="1"/>
</dbReference>
<feature type="transmembrane region" description="Helical" evidence="7">
    <location>
        <begin position="377"/>
        <end position="397"/>
    </location>
</feature>
<keyword evidence="4 7" id="KW-0812">Transmembrane</keyword>
<dbReference type="CDD" id="cd06173">
    <property type="entry name" value="MFS_MefA_like"/>
    <property type="match status" value="1"/>
</dbReference>
<dbReference type="InterPro" id="IPR011701">
    <property type="entry name" value="MFS"/>
</dbReference>
<keyword evidence="10" id="KW-1185">Reference proteome</keyword>
<keyword evidence="2" id="KW-0813">Transport</keyword>
<keyword evidence="6 7" id="KW-0472">Membrane</keyword>
<evidence type="ECO:0000256" key="6">
    <source>
        <dbReference type="ARBA" id="ARBA00023136"/>
    </source>
</evidence>
<keyword evidence="3" id="KW-1003">Cell membrane</keyword>
<comment type="caution">
    <text evidence="9">The sequence shown here is derived from an EMBL/GenBank/DDBJ whole genome shotgun (WGS) entry which is preliminary data.</text>
</comment>
<evidence type="ECO:0000256" key="4">
    <source>
        <dbReference type="ARBA" id="ARBA00022692"/>
    </source>
</evidence>
<protein>
    <submittedName>
        <fullName evidence="9">MFS transporter</fullName>
    </submittedName>
</protein>
<sequence>MHVSTMSSFFRNRFVQAIILSTLFVQIGVWVRNFAILLYVMEKTGNDPMSVSLIYVAEFVPIFLFSFIGGAFADRWRPKRTMIASELLSAVSVFVVLGALVSGIWQAIFFATLVSAILSQFSQPSAMKLFKQHVPAEQLQMGMGLFQSLIALFLIAGPVIGTFVYQRYGIDVSIAVMGIAFLLSAAVLTYLPADRPEEEKAEQTSLKQEMKEGIQYVLSRPILKSLGGCFMAAGAAVGLIQPLGVFIVVERLGMPKEFLQWFMVCTGAGMLVGGGLAMGLAKKIAPARMLFVGMLVSAIAMVITGWSEIWALTLAVQFLSSLFMPMIQIGINTIMLQSTEEAFIGRVNGILNPLFMGMMVVLMSLSGTLKEMSSLMTVYIIAGALFFVGMMFILPLLKHKLTEQAPAN</sequence>
<name>A0ABT3WVZ0_9BACL</name>
<dbReference type="Proteomes" id="UP001208017">
    <property type="component" value="Unassembled WGS sequence"/>
</dbReference>
<feature type="domain" description="Major facilitator superfamily (MFS) profile" evidence="8">
    <location>
        <begin position="14"/>
        <end position="401"/>
    </location>
</feature>
<evidence type="ECO:0000313" key="9">
    <source>
        <dbReference type="EMBL" id="MCX7568771.1"/>
    </source>
</evidence>
<evidence type="ECO:0000313" key="10">
    <source>
        <dbReference type="Proteomes" id="UP001208017"/>
    </source>
</evidence>
<organism evidence="9 10">
    <name type="scientific">Tumebacillus lacus</name>
    <dbReference type="NCBI Taxonomy" id="2995335"/>
    <lineage>
        <taxon>Bacteria</taxon>
        <taxon>Bacillati</taxon>
        <taxon>Bacillota</taxon>
        <taxon>Bacilli</taxon>
        <taxon>Bacillales</taxon>
        <taxon>Alicyclobacillaceae</taxon>
        <taxon>Tumebacillus</taxon>
    </lineage>
</organism>
<feature type="transmembrane region" description="Helical" evidence="7">
    <location>
        <begin position="53"/>
        <end position="73"/>
    </location>
</feature>
<evidence type="ECO:0000256" key="2">
    <source>
        <dbReference type="ARBA" id="ARBA00022448"/>
    </source>
</evidence>
<feature type="transmembrane region" description="Helical" evidence="7">
    <location>
        <begin position="93"/>
        <end position="118"/>
    </location>
</feature>
<gene>
    <name evidence="9" type="ORF">OS242_02140</name>
</gene>
<feature type="transmembrane region" description="Helical" evidence="7">
    <location>
        <begin position="172"/>
        <end position="191"/>
    </location>
</feature>
<dbReference type="PROSITE" id="PS50850">
    <property type="entry name" value="MFS"/>
    <property type="match status" value="1"/>
</dbReference>
<accession>A0ABT3WVZ0</accession>
<evidence type="ECO:0000256" key="3">
    <source>
        <dbReference type="ARBA" id="ARBA00022475"/>
    </source>
</evidence>
<comment type="subcellular location">
    <subcellularLocation>
        <location evidence="1">Cell membrane</location>
        <topology evidence="1">Multi-pass membrane protein</topology>
    </subcellularLocation>
</comment>
<feature type="transmembrane region" description="Helical" evidence="7">
    <location>
        <begin position="261"/>
        <end position="280"/>
    </location>
</feature>
<feature type="transmembrane region" description="Helical" evidence="7">
    <location>
        <begin position="343"/>
        <end position="365"/>
    </location>
</feature>
<proteinExistence type="predicted"/>
<feature type="transmembrane region" description="Helical" evidence="7">
    <location>
        <begin position="287"/>
        <end position="303"/>
    </location>
</feature>
<evidence type="ECO:0000259" key="8">
    <source>
        <dbReference type="PROSITE" id="PS50850"/>
    </source>
</evidence>
<dbReference type="PANTHER" id="PTHR43266">
    <property type="entry name" value="MACROLIDE-EFFLUX PROTEIN"/>
    <property type="match status" value="1"/>
</dbReference>
<dbReference type="Pfam" id="PF07690">
    <property type="entry name" value="MFS_1"/>
    <property type="match status" value="1"/>
</dbReference>
<reference evidence="9 10" key="1">
    <citation type="submission" date="2022-11" db="EMBL/GenBank/DDBJ databases">
        <title>Study of microbial diversity in lake waters.</title>
        <authorList>
            <person name="Zhang J."/>
        </authorList>
    </citation>
    <scope>NUCLEOTIDE SEQUENCE [LARGE SCALE GENOMIC DNA]</scope>
    <source>
        <strain evidence="9 10">DT12</strain>
    </source>
</reference>
<dbReference type="PANTHER" id="PTHR43266:SF8">
    <property type="entry name" value="MACROLIDE-EFFLUX PROTEIN"/>
    <property type="match status" value="1"/>
</dbReference>
<feature type="transmembrane region" description="Helical" evidence="7">
    <location>
        <begin position="309"/>
        <end position="331"/>
    </location>
</feature>